<evidence type="ECO:0000256" key="2">
    <source>
        <dbReference type="ARBA" id="ARBA00023015"/>
    </source>
</evidence>
<keyword evidence="5" id="KW-0539">Nucleus</keyword>
<dbReference type="Pfam" id="PF08493">
    <property type="entry name" value="AflR"/>
    <property type="match status" value="1"/>
</dbReference>
<dbReference type="InterPro" id="IPR013700">
    <property type="entry name" value="AflR"/>
</dbReference>
<feature type="region of interest" description="Disordered" evidence="6">
    <location>
        <begin position="71"/>
        <end position="95"/>
    </location>
</feature>
<comment type="caution">
    <text evidence="8">The sequence shown here is derived from an EMBL/GenBank/DDBJ whole genome shotgun (WGS) entry which is preliminary data.</text>
</comment>
<dbReference type="GO" id="GO:0003677">
    <property type="term" value="F:DNA binding"/>
    <property type="evidence" value="ECO:0007669"/>
    <property type="project" value="UniProtKB-KW"/>
</dbReference>
<dbReference type="GO" id="GO:0005634">
    <property type="term" value="C:nucleus"/>
    <property type="evidence" value="ECO:0007669"/>
    <property type="project" value="InterPro"/>
</dbReference>
<name>W9CRT7_SCLBF</name>
<feature type="region of interest" description="Disordered" evidence="6">
    <location>
        <begin position="185"/>
        <end position="208"/>
    </location>
</feature>
<accession>W9CRT7</accession>
<evidence type="ECO:0000256" key="4">
    <source>
        <dbReference type="ARBA" id="ARBA00023163"/>
    </source>
</evidence>
<evidence type="ECO:0000256" key="3">
    <source>
        <dbReference type="ARBA" id="ARBA00023125"/>
    </source>
</evidence>
<keyword evidence="9" id="KW-1185">Reference proteome</keyword>
<organism evidence="8 9">
    <name type="scientific">Sclerotinia borealis (strain F-4128)</name>
    <dbReference type="NCBI Taxonomy" id="1432307"/>
    <lineage>
        <taxon>Eukaryota</taxon>
        <taxon>Fungi</taxon>
        <taxon>Dikarya</taxon>
        <taxon>Ascomycota</taxon>
        <taxon>Pezizomycotina</taxon>
        <taxon>Leotiomycetes</taxon>
        <taxon>Helotiales</taxon>
        <taxon>Sclerotiniaceae</taxon>
        <taxon>Sclerotinia</taxon>
    </lineage>
</organism>
<keyword evidence="4" id="KW-0804">Transcription</keyword>
<feature type="domain" description="Aflatoxin regulatory protein" evidence="7">
    <location>
        <begin position="142"/>
        <end position="179"/>
    </location>
</feature>
<feature type="compositionally biased region" description="Low complexity" evidence="6">
    <location>
        <begin position="74"/>
        <end position="88"/>
    </location>
</feature>
<dbReference type="HOGENOM" id="CLU_853004_0_0_1"/>
<protein>
    <recommendedName>
        <fullName evidence="7">Aflatoxin regulatory protein domain-containing protein</fullName>
    </recommendedName>
</protein>
<dbReference type="GO" id="GO:0045122">
    <property type="term" value="P:aflatoxin biosynthetic process"/>
    <property type="evidence" value="ECO:0007669"/>
    <property type="project" value="InterPro"/>
</dbReference>
<evidence type="ECO:0000256" key="5">
    <source>
        <dbReference type="ARBA" id="ARBA00023242"/>
    </source>
</evidence>
<evidence type="ECO:0000256" key="6">
    <source>
        <dbReference type="SAM" id="MobiDB-lite"/>
    </source>
</evidence>
<evidence type="ECO:0000313" key="8">
    <source>
        <dbReference type="EMBL" id="ESZ98788.1"/>
    </source>
</evidence>
<proteinExistence type="predicted"/>
<reference evidence="8 9" key="1">
    <citation type="journal article" date="2014" name="Genome Announc.">
        <title>Draft genome sequence of Sclerotinia borealis, a psychrophilic plant pathogenic fungus.</title>
        <authorList>
            <person name="Mardanov A.V."/>
            <person name="Beletsky A.V."/>
            <person name="Kadnikov V.V."/>
            <person name="Ignatov A.N."/>
            <person name="Ravin N.V."/>
        </authorList>
    </citation>
    <scope>NUCLEOTIDE SEQUENCE [LARGE SCALE GENOMIC DNA]</scope>
    <source>
        <strain evidence="9">F-4157</strain>
    </source>
</reference>
<gene>
    <name evidence="8" type="ORF">SBOR_0837</name>
</gene>
<dbReference type="OrthoDB" id="2328572at2759"/>
<dbReference type="GO" id="GO:0006355">
    <property type="term" value="P:regulation of DNA-templated transcription"/>
    <property type="evidence" value="ECO:0007669"/>
    <property type="project" value="InterPro"/>
</dbReference>
<evidence type="ECO:0000259" key="7">
    <source>
        <dbReference type="Pfam" id="PF08493"/>
    </source>
</evidence>
<keyword evidence="2" id="KW-0805">Transcription regulation</keyword>
<keyword evidence="1" id="KW-0479">Metal-binding</keyword>
<evidence type="ECO:0000313" key="9">
    <source>
        <dbReference type="Proteomes" id="UP000019487"/>
    </source>
</evidence>
<keyword evidence="3" id="KW-0238">DNA-binding</keyword>
<evidence type="ECO:0000256" key="1">
    <source>
        <dbReference type="ARBA" id="ARBA00022723"/>
    </source>
</evidence>
<dbReference type="GO" id="GO:0046872">
    <property type="term" value="F:metal ion binding"/>
    <property type="evidence" value="ECO:0007669"/>
    <property type="project" value="UniProtKB-KW"/>
</dbReference>
<dbReference type="Proteomes" id="UP000019487">
    <property type="component" value="Unassembled WGS sequence"/>
</dbReference>
<feature type="compositionally biased region" description="Low complexity" evidence="6">
    <location>
        <begin position="189"/>
        <end position="206"/>
    </location>
</feature>
<dbReference type="AlphaFoldDB" id="W9CRT7"/>
<dbReference type="EMBL" id="AYSA01000034">
    <property type="protein sequence ID" value="ESZ98788.1"/>
    <property type="molecule type" value="Genomic_DNA"/>
</dbReference>
<sequence length="326" mass="36128">MMDVDNTSVNRDIQCVDDLSAFDPFGMPIDGDNFSLFSPSRSYWAMGVDPEVGLNMHLHIPNDSGTLDTQIYDNSTKAGTGSSSASNSIWNAEGTSSATTPASTFHFKPPRSQLHDCEAKGLPPFILFTAARFYTRTAPTVAISTVKEILECACAQQQHVALLCMTISTKALYWYRLAGSPQYQASMTPDSPNHSSSNSGRPSIPSVLSSRGVESIPIQIGVFDLEEENQRLLIRGVLLREVRKLEGIVEKMQMLSDEHRRDDDTADGYRVSNWSGITWPLMKAEVQDTLQQIKEFGACGTTDWNDKYNAYVVNLVICLQIMEHDL</sequence>